<dbReference type="Proteomes" id="UP000752696">
    <property type="component" value="Unassembled WGS sequence"/>
</dbReference>
<evidence type="ECO:0000313" key="1">
    <source>
        <dbReference type="EMBL" id="CAD1480085.1"/>
    </source>
</evidence>
<comment type="caution">
    <text evidence="1">The sequence shown here is derived from an EMBL/GenBank/DDBJ whole genome shotgun (WGS) entry which is preliminary data.</text>
</comment>
<accession>A0A6V7HJN8</accession>
<protein>
    <submittedName>
        <fullName evidence="1">Uncharacterized protein</fullName>
    </submittedName>
</protein>
<proteinExistence type="predicted"/>
<sequence>MLQKTYPRFLEDLVGNDAGALEHVAARARGEAHLLPSGAEDRGVANVVARHQMIGVVHTGWVNREPINYTQRPVVRADELHLRQHLIHVVLVPALHHKRNLT</sequence>
<gene>
    <name evidence="1" type="ORF">MHI_LOCUS896234</name>
</gene>
<dbReference type="AlphaFoldDB" id="A0A6V7HJN8"/>
<keyword evidence="2" id="KW-1185">Reference proteome</keyword>
<name>A0A6V7HJN8_9HYME</name>
<feature type="non-terminal residue" evidence="1">
    <location>
        <position position="1"/>
    </location>
</feature>
<reference evidence="1" key="1">
    <citation type="submission" date="2020-07" db="EMBL/GenBank/DDBJ databases">
        <authorList>
            <person name="Nazaruddin N."/>
        </authorList>
    </citation>
    <scope>NUCLEOTIDE SEQUENCE</scope>
</reference>
<organism evidence="1 2">
    <name type="scientific">Heterotrigona itama</name>
    <dbReference type="NCBI Taxonomy" id="395501"/>
    <lineage>
        <taxon>Eukaryota</taxon>
        <taxon>Metazoa</taxon>
        <taxon>Ecdysozoa</taxon>
        <taxon>Arthropoda</taxon>
        <taxon>Hexapoda</taxon>
        <taxon>Insecta</taxon>
        <taxon>Pterygota</taxon>
        <taxon>Neoptera</taxon>
        <taxon>Endopterygota</taxon>
        <taxon>Hymenoptera</taxon>
        <taxon>Apocrita</taxon>
        <taxon>Aculeata</taxon>
        <taxon>Apoidea</taxon>
        <taxon>Anthophila</taxon>
        <taxon>Apidae</taxon>
        <taxon>Heterotrigona</taxon>
    </lineage>
</organism>
<evidence type="ECO:0000313" key="2">
    <source>
        <dbReference type="Proteomes" id="UP000752696"/>
    </source>
</evidence>
<dbReference type="EMBL" id="CAJDYZ010011795">
    <property type="protein sequence ID" value="CAD1480085.1"/>
    <property type="molecule type" value="Genomic_DNA"/>
</dbReference>